<reference evidence="1 2" key="1">
    <citation type="journal article" date="2015" name="Nature">
        <title>rRNA introns, odd ribosomes, and small enigmatic genomes across a large radiation of phyla.</title>
        <authorList>
            <person name="Brown C.T."/>
            <person name="Hug L.A."/>
            <person name="Thomas B.C."/>
            <person name="Sharon I."/>
            <person name="Castelle C.J."/>
            <person name="Singh A."/>
            <person name="Wilkins M.J."/>
            <person name="Williams K.H."/>
            <person name="Banfield J.F."/>
        </authorList>
    </citation>
    <scope>NUCLEOTIDE SEQUENCE [LARGE SCALE GENOMIC DNA]</scope>
</reference>
<name>A0A0G0PI25_9BACT</name>
<evidence type="ECO:0000313" key="2">
    <source>
        <dbReference type="Proteomes" id="UP000034793"/>
    </source>
</evidence>
<comment type="caution">
    <text evidence="1">The sequence shown here is derived from an EMBL/GenBank/DDBJ whole genome shotgun (WGS) entry which is preliminary data.</text>
</comment>
<gene>
    <name evidence="1" type="ORF">UT61_C0066G0014</name>
</gene>
<protein>
    <submittedName>
        <fullName evidence="1">Uncharacterized protein</fullName>
    </submittedName>
</protein>
<sequence>MHKVLSSLVIIGTVSSLVIGLSNAYFSDTETSTGNTFQAGAIDLKVGNESYYNGVIQNGEDGTANTSWALNDITNQLYFNFLDLKPGDDGEDTITLQVNDNPAWACVDIKLTENSDNGCTEPEVADDTDCNAPEDAGATGELADNLNFVFWLDDGDNALEEGEQLLSQGPAAHILNGVTWTLADSVSNHLGLSNGLPLEPNTPYYIGKIHSNSSPQ</sequence>
<dbReference type="AlphaFoldDB" id="A0A0G0PI25"/>
<dbReference type="EMBL" id="LBXL01000066">
    <property type="protein sequence ID" value="KKR27799.1"/>
    <property type="molecule type" value="Genomic_DNA"/>
</dbReference>
<proteinExistence type="predicted"/>
<dbReference type="InterPro" id="IPR023833">
    <property type="entry name" value="Signal_pept_SipW-depend-type"/>
</dbReference>
<accession>A0A0G0PI25</accession>
<dbReference type="Proteomes" id="UP000034793">
    <property type="component" value="Unassembled WGS sequence"/>
</dbReference>
<organism evidence="1 2">
    <name type="scientific">Candidatus Woesebacteria bacterium GW2011_GWA1_39_8</name>
    <dbReference type="NCBI Taxonomy" id="1618552"/>
    <lineage>
        <taxon>Bacteria</taxon>
        <taxon>Candidatus Woeseibacteriota</taxon>
    </lineage>
</organism>
<evidence type="ECO:0000313" key="1">
    <source>
        <dbReference type="EMBL" id="KKR27799.1"/>
    </source>
</evidence>
<dbReference type="NCBIfam" id="TIGR04088">
    <property type="entry name" value="cognate_SipW"/>
    <property type="match status" value="1"/>
</dbReference>